<evidence type="ECO:0000313" key="4">
    <source>
        <dbReference type="Proteomes" id="UP000626109"/>
    </source>
</evidence>
<evidence type="ECO:0000259" key="2">
    <source>
        <dbReference type="Pfam" id="PF05295"/>
    </source>
</evidence>
<comment type="caution">
    <text evidence="3">The sequence shown here is derived from an EMBL/GenBank/DDBJ whole genome shotgun (WGS) entry which is preliminary data.</text>
</comment>
<dbReference type="Pfam" id="PF05295">
    <property type="entry name" value="Luciferase_N"/>
    <property type="match status" value="1"/>
</dbReference>
<accession>A0A813L8X7</accession>
<protein>
    <recommendedName>
        <fullName evidence="2">Dinoflagellate luciferase N-terminal domain-containing protein</fullName>
    </recommendedName>
</protein>
<organism evidence="3 4">
    <name type="scientific">Polarella glacialis</name>
    <name type="common">Dinoflagellate</name>
    <dbReference type="NCBI Taxonomy" id="89957"/>
    <lineage>
        <taxon>Eukaryota</taxon>
        <taxon>Sar</taxon>
        <taxon>Alveolata</taxon>
        <taxon>Dinophyceae</taxon>
        <taxon>Suessiales</taxon>
        <taxon>Suessiaceae</taxon>
        <taxon>Polarella</taxon>
    </lineage>
</organism>
<evidence type="ECO:0000313" key="3">
    <source>
        <dbReference type="EMBL" id="CAE8723016.1"/>
    </source>
</evidence>
<feature type="domain" description="Dinoflagellate luciferase N-terminal" evidence="2">
    <location>
        <begin position="12"/>
        <end position="82"/>
    </location>
</feature>
<proteinExistence type="predicted"/>
<dbReference type="EMBL" id="CAJNNW010034519">
    <property type="protein sequence ID" value="CAE8723016.1"/>
    <property type="molecule type" value="Genomic_DNA"/>
</dbReference>
<sequence>MTTVQVRKMDEMRQVLREAAVEDEICTCMADVLKMTSVEDLVRFVSEAAYETELLTHILGKVASFKSDLLQLSRLRTAWRVARATLNKTEQRRIAGHGAEDMDEPLDASTQDTLLKQWAATYSQNLAAWLHPADSLLGRIYREFQRNTPTVISIKKVKSLLIASRPSSERKVNSGGNVKLHLSDGVADGLSITSCVGYYWRLRILGYAHSIVGQYKASSMQTQGAQVVYASLSVNMDYADLCLKRSQVWQGVEPLSWLRTKDEATRGRQVELMRMGWPQGEALQKALTKMELQWTVGPVASQTKRAVNESAGGGREEEGESPAKKVRTATTFQSAELCKKWNDQRGCPGEKECGKTHRCDIIKADGNTCGLALRRSAHRDSAILLVDLALVGWSQWATVPGVWDVGQQKVVLVTKAMADAKSSKAGGLQPEPRVVMLPAGISNLITNISALKPTQWCGKHPLPQIPWTLGIGVPILVVSLCDGVGGLPIGLLAMGATIYTDAVTMTGPLLRGFLRVFPDGCPILVGGTCPWSGRVDMRPTVFSEVPRIACEMEAEIVALKKNNQVVKFEKAREYFQGKKPTPEKFQAEGYFGLAFKPEDVMRASGKGAMATLASLMMLPLDAVTAVSMDSGEEAKGSQLPEPTWAHFGPEFDLRQSVRGTVWQPGLVETWPKLIEPTTLVASMHELFLSQGLQLDHAVQSHNVPAKAVALLQSYWVDTQMRALPGENQGIDWSMQRNKHATAMGLGSQRGGPHYAGALPALIERGVGKDAHMAFAMPLPSPFDSENAMDDDALYAARAMPRLGPYIRIWRPRMLRALEALAKAFQPWDDLLVSLMRPDVQAVARTKKPAMMACLVVLLRWPEVTVESGKQVLLGAHAVKVREGLPEKLRRGRFLPEIKESVLKEVAEGGAKEVYAENDLNSMFGVGGWLPLERFMHQQSCGKMRPIDTGKKYGRNKASLETETIYTSSPDFIAASARAFLTEVLVVMELQGHAPKGVLACEGLTALCSFLPQWSGLEIGTDDMKDAYRQCPNETPALATAAARRMTGTMAVSFFDDAGIVDSKAGVGSAQASVGAVYTCIGADLAPAKRQPMAAQRVFLGLLADVGRAHTSGFMYFDVKPFTRQELATDIDNIIAEGQCCSGQASKLRGRFGWAATAAYGKCGRGGQASLVQRQYFDTEDDLTPALTATLTYMKFLALNVPPRTIRLLGPALAAIKIYSDASFEPPMKAKLGYVIFMNDGSRPIVQANHSHFAWLEFAPGEGAGTLCSRCQVSAEIGASEKKRTRISTVRRSRDRFRPSNRLGTERGLFALRRHETFEGLPTD</sequence>
<gene>
    <name evidence="3" type="ORF">PGLA2088_LOCUS42878</name>
</gene>
<feature type="region of interest" description="Disordered" evidence="1">
    <location>
        <begin position="304"/>
        <end position="325"/>
    </location>
</feature>
<reference evidence="3" key="1">
    <citation type="submission" date="2021-02" db="EMBL/GenBank/DDBJ databases">
        <authorList>
            <person name="Dougan E. K."/>
            <person name="Rhodes N."/>
            <person name="Thang M."/>
            <person name="Chan C."/>
        </authorList>
    </citation>
    <scope>NUCLEOTIDE SEQUENCE</scope>
</reference>
<dbReference type="Proteomes" id="UP000626109">
    <property type="component" value="Unassembled WGS sequence"/>
</dbReference>
<name>A0A813L8X7_POLGL</name>
<dbReference type="InterPro" id="IPR007959">
    <property type="entry name" value="Dino_Luciferase_N"/>
</dbReference>
<evidence type="ECO:0000256" key="1">
    <source>
        <dbReference type="SAM" id="MobiDB-lite"/>
    </source>
</evidence>